<name>A0A3B0M3A5_9RHOB</name>
<sequence length="161" mass="18076">MIFETAGQHMVQDRAGRSSERLFMRFAPEDRIATASLVLRENAVRAIGSYVEDIAQFVPVFWLTPRQEPHIPDSYIMRKGCDHPFALRPGQQELFAGLAALVARIGGDLANVTVVDQMDLVKLQMPQDFLTCERSFWTDADHLSTEGRASFGDRLAPALLR</sequence>
<keyword evidence="2" id="KW-1185">Reference proteome</keyword>
<gene>
    <name evidence="1" type="ORF">ROE7235_00001</name>
</gene>
<evidence type="ECO:0000313" key="1">
    <source>
        <dbReference type="EMBL" id="SUZ30283.1"/>
    </source>
</evidence>
<protein>
    <recommendedName>
        <fullName evidence="3">SGNH domain-containing protein</fullName>
    </recommendedName>
</protein>
<dbReference type="RefSeq" id="WP_121092611.1">
    <property type="nucleotide sequence ID" value="NZ_UIHC01000001.1"/>
</dbReference>
<proteinExistence type="predicted"/>
<evidence type="ECO:0008006" key="3">
    <source>
        <dbReference type="Google" id="ProtNLM"/>
    </source>
</evidence>
<dbReference type="EMBL" id="UIHC01000001">
    <property type="protein sequence ID" value="SUZ30283.1"/>
    <property type="molecule type" value="Genomic_DNA"/>
</dbReference>
<evidence type="ECO:0000313" key="2">
    <source>
        <dbReference type="Proteomes" id="UP000272908"/>
    </source>
</evidence>
<dbReference type="AlphaFoldDB" id="A0A3B0M3A5"/>
<dbReference type="Proteomes" id="UP000272908">
    <property type="component" value="Unassembled WGS sequence"/>
</dbReference>
<reference evidence="2" key="1">
    <citation type="submission" date="2018-08" db="EMBL/GenBank/DDBJ databases">
        <authorList>
            <person name="Rodrigo-Torres L."/>
            <person name="Arahal R. D."/>
            <person name="Lucena T."/>
        </authorList>
    </citation>
    <scope>NUCLEOTIDE SEQUENCE [LARGE SCALE GENOMIC DNA]</scope>
    <source>
        <strain evidence="2">CECT 7235</strain>
    </source>
</reference>
<organism evidence="1 2">
    <name type="scientific">Roseinatronobacter ekhonensis</name>
    <dbReference type="NCBI Taxonomy" id="254356"/>
    <lineage>
        <taxon>Bacteria</taxon>
        <taxon>Pseudomonadati</taxon>
        <taxon>Pseudomonadota</taxon>
        <taxon>Alphaproteobacteria</taxon>
        <taxon>Rhodobacterales</taxon>
        <taxon>Paracoccaceae</taxon>
        <taxon>Roseinatronobacter</taxon>
    </lineage>
</organism>
<accession>A0A3B0M3A5</accession>